<reference evidence="1 2" key="1">
    <citation type="journal article" date="2022" name="New Phytol.">
        <title>Ecological generalism drives hyperdiversity of secondary metabolite gene clusters in xylarialean endophytes.</title>
        <authorList>
            <person name="Franco M.E.E."/>
            <person name="Wisecaver J.H."/>
            <person name="Arnold A.E."/>
            <person name="Ju Y.M."/>
            <person name="Slot J.C."/>
            <person name="Ahrendt S."/>
            <person name="Moore L.P."/>
            <person name="Eastman K.E."/>
            <person name="Scott K."/>
            <person name="Konkel Z."/>
            <person name="Mondo S.J."/>
            <person name="Kuo A."/>
            <person name="Hayes R.D."/>
            <person name="Haridas S."/>
            <person name="Andreopoulos B."/>
            <person name="Riley R."/>
            <person name="LaButti K."/>
            <person name="Pangilinan J."/>
            <person name="Lipzen A."/>
            <person name="Amirebrahimi M."/>
            <person name="Yan J."/>
            <person name="Adam C."/>
            <person name="Keymanesh K."/>
            <person name="Ng V."/>
            <person name="Louie K."/>
            <person name="Northen T."/>
            <person name="Drula E."/>
            <person name="Henrissat B."/>
            <person name="Hsieh H.M."/>
            <person name="Youens-Clark K."/>
            <person name="Lutzoni F."/>
            <person name="Miadlikowska J."/>
            <person name="Eastwood D.C."/>
            <person name="Hamelin R.C."/>
            <person name="Grigoriev I.V."/>
            <person name="U'Ren J.M."/>
        </authorList>
    </citation>
    <scope>NUCLEOTIDE SEQUENCE [LARGE SCALE GENOMIC DNA]</scope>
    <source>
        <strain evidence="1 2">CBS 119005</strain>
    </source>
</reference>
<evidence type="ECO:0000313" key="2">
    <source>
        <dbReference type="Proteomes" id="UP001497700"/>
    </source>
</evidence>
<dbReference type="Proteomes" id="UP001497700">
    <property type="component" value="Unassembled WGS sequence"/>
</dbReference>
<dbReference type="EMBL" id="MU393421">
    <property type="protein sequence ID" value="KAI4871023.1"/>
    <property type="molecule type" value="Genomic_DNA"/>
</dbReference>
<protein>
    <submittedName>
        <fullName evidence="1">Uncharacterized protein</fullName>
    </submittedName>
</protein>
<proteinExistence type="predicted"/>
<organism evidence="1 2">
    <name type="scientific">Hypoxylon rubiginosum</name>
    <dbReference type="NCBI Taxonomy" id="110542"/>
    <lineage>
        <taxon>Eukaryota</taxon>
        <taxon>Fungi</taxon>
        <taxon>Dikarya</taxon>
        <taxon>Ascomycota</taxon>
        <taxon>Pezizomycotina</taxon>
        <taxon>Sordariomycetes</taxon>
        <taxon>Xylariomycetidae</taxon>
        <taxon>Xylariales</taxon>
        <taxon>Hypoxylaceae</taxon>
        <taxon>Hypoxylon</taxon>
    </lineage>
</organism>
<comment type="caution">
    <text evidence="1">The sequence shown here is derived from an EMBL/GenBank/DDBJ whole genome shotgun (WGS) entry which is preliminary data.</text>
</comment>
<evidence type="ECO:0000313" key="1">
    <source>
        <dbReference type="EMBL" id="KAI4871023.1"/>
    </source>
</evidence>
<name>A0ACB9ZHF0_9PEZI</name>
<sequence length="1321" mass="146651">MTREVSRPADNGPSRNSPEAEILAALWEQVPFPRLPVDAPSEIKDLVVDVENPKTVYAIHCASRRHSLQLLIEKFINQLRYGCGFNACTTPSCFSCRKRLAGKAPVRRYSPASARTLAVFLATQDDADSRLCPHLPSPTGPSDSMKSLMFGPRYTTPSNDVTNTTYTSPVPRSKPPRGPPGRAVSKGGQVPVSGNSSPQAGRIWTGQAHNTQARTEAPNGDSFPSSNASHQVRITEKSVSKDYRSFAANVFGTVAFKMLEWLTPNNMEAMAEKVEAVHDPLSITVGSQATTSSLGDDNGGVSPTSITSIPESEKPIAMRSTPDVHRFASSGVSSRSDINGLYQRVSSEHQSVSNSNSGSQGPPPHHRRNSNTRIRTSSVSKSHTRTVPEPLIESITDEASSLSPSIHTTQSEKASKGLIRPPSTIARTTSELGDHDDHVIPETQTPEPDSPRAPTDDHFPQMDGVSGEETLSSDETTRSLDTTDEKQDTLATSDTVDSSSELDSYLPQSLSRLSLQAVNFICDVLQEDATSERHLLEPSIITGPIRRSSSRLKFWKRKRKSQTSYPQDLKVQWKLFAEQSIFHVLSDPQALLDSFTSSNGMVDSQTLWYCMLRLTRVAPSLVFDSLWIALAGLFAPPKALHSTRSPTAKMFPRSQRSFSNAEAAGLMSVCFHALVAAAPLVTDSRQLNDMSRIRAHGLSLTGGGAVARPPVSLCLQYEDAFTDDMALRLARRLLRVIPTRRHFDELIELDLDSEDTAKEPDVLEILLSNLESSTQSILNFSKAERGLHEKRVPVLLLDWARAVMLHEWEGKPDVSGDGPFGGALSLIAAMYRKRQSLLLGDVHFRAEYFGERLDPIQMPVSWLSFTSTRQKVHLLDYSYIFNPASLVSYFRAINFSRMSRSYEESASLQSRINAIIAADSLVTESHHKNVLQDLLKVPSAKYLILDISRKNVLRDSFDQLWRREERELLRPLKIHLGEDAGEEGFDSGGVQQEFFRLAIAEALNPDYGAFTIDDRTRMTWFQPGSVQPEWKFELVGLLISLAVYNGLTLPITFPKALYRKLLGEPVTELHHIADGWPDLANGLTNLLEWNEKDGSVEDVFVLTYEFSTSMFDKPVTREMEPSRRTSWPQFSEHPNSSPLPADNPAEAASVTGDNRNAYVSDYIRYLTDVSVSSQFAAFARGFHACLHPKSLQLLSPALLQNLAEGTQEVDVGELRRAARYVGWDASHRSVRDFWSIVKRYDDRMRRRLLEFVTASDRVPVGGMANIQFVVQKNGEEEGEGGHLPTAYTCYGTLLLPEYRDREVLRERLAMALENAQGFGFA</sequence>
<keyword evidence="2" id="KW-1185">Reference proteome</keyword>
<accession>A0ACB9ZHF0</accession>
<gene>
    <name evidence="1" type="ORF">F4820DRAFT_401149</name>
</gene>